<dbReference type="InterPro" id="IPR023631">
    <property type="entry name" value="Amidase_dom"/>
</dbReference>
<evidence type="ECO:0000256" key="1">
    <source>
        <dbReference type="SAM" id="MobiDB-lite"/>
    </source>
</evidence>
<feature type="transmembrane region" description="Helical" evidence="2">
    <location>
        <begin position="60"/>
        <end position="81"/>
    </location>
</feature>
<dbReference type="PANTHER" id="PTHR11895">
    <property type="entry name" value="TRANSAMIDASE"/>
    <property type="match status" value="1"/>
</dbReference>
<dbReference type="PANTHER" id="PTHR11895:SF170">
    <property type="entry name" value="AMIDASE"/>
    <property type="match status" value="1"/>
</dbReference>
<keyword evidence="2" id="KW-1133">Transmembrane helix</keyword>
<keyword evidence="2" id="KW-0472">Membrane</keyword>
<evidence type="ECO:0000259" key="4">
    <source>
        <dbReference type="Pfam" id="PF20684"/>
    </source>
</evidence>
<dbReference type="InParanoid" id="A0A7C8ITQ6"/>
<evidence type="ECO:0000313" key="5">
    <source>
        <dbReference type="EMBL" id="KAF2970760.1"/>
    </source>
</evidence>
<feature type="region of interest" description="Disordered" evidence="1">
    <location>
        <begin position="287"/>
        <end position="312"/>
    </location>
</feature>
<dbReference type="SUPFAM" id="SSF75304">
    <property type="entry name" value="Amidase signature (AS) enzymes"/>
    <property type="match status" value="1"/>
</dbReference>
<dbReference type="InterPro" id="IPR036928">
    <property type="entry name" value="AS_sf"/>
</dbReference>
<sequence length="891" mass="96621">MSTDMTSNQGSTTDTINSIWENQHQRLIAGSVITPVLTLGGIGARTYTKAAVMRQFDHTDWVLLLAGALFTAFVAVEIRFWEMPTPNTGEAMLVFNILEIIYCPTMFFAKYVVLRQIELIFFNHHRKALAFTTIRILTWANFFFYFASFLSFLLACVPRTKILDITIPGVCINTVNTIIITGVINVISAITILVTPIAVIWRLQMPFKRKIGPAAVFGVGVGANAASIARLYYSVQLTRADGFLHAIIPVASLALGEFATVILAACFPYFPRLYKHLSAKHQKTTYLIPNDAPRSPPEDRPSSNGPGHWNDSLTTLRVTEDREGSIPGDGIRLVSKVELKHRRLPRFTMHSVNTDPLKPFDWLQESCYSGQAKDLKPVLKKAGLELSESHIEEFSTLITGFEAAIDSLPDDKKVQPRPDLKKYPREGIHIPEDNDLGGWATKVTARCTTPKSNLLEGRTVALKDNIALAGVRCTNGTAMVEWVPEIDATVATRIMDAGATITGKAACENACAEGISCTSITGPVHNPFAEGYSAGGSSSGSGRLVATGSVDLAIGCDQGGSIRIPASSCGIVGLKPTWGLVPYTGILSLDPTIDHAGPMAKTVRDCALLLEAIAGPDEWDDRQPLIEIGGYQLEFVRDVDAVTRLPKNKMLEGMKVGILSEGFQIPGNDEHVAASVRSAAAKLGELGAIVSSVSVPAHLEATVAWMVAVPAASPRGAFLGDNYGRKQLHLSDRCELIDKRLTQAQFDALGPGASYIYLAYLWAQEHYGPKLHARCMNLLKAIGDAYNIALKDVDVLITPTLPNPPAKLPEAGYDIGPLKLMGLSTGCLANTCPLNNTGHPAITLPVGFSPAREDPNVKLPVGMQIIGRKFRDIDCLRVAAAWEKAFDWKTL</sequence>
<evidence type="ECO:0000259" key="3">
    <source>
        <dbReference type="Pfam" id="PF01425"/>
    </source>
</evidence>
<dbReference type="InterPro" id="IPR000120">
    <property type="entry name" value="Amidase"/>
</dbReference>
<gene>
    <name evidence="5" type="ORF">GQX73_g2795</name>
</gene>
<proteinExistence type="predicted"/>
<dbReference type="Proteomes" id="UP000481858">
    <property type="component" value="Unassembled WGS sequence"/>
</dbReference>
<feature type="transmembrane region" description="Helical" evidence="2">
    <location>
        <begin position="93"/>
        <end position="113"/>
    </location>
</feature>
<dbReference type="Pfam" id="PF01425">
    <property type="entry name" value="Amidase"/>
    <property type="match status" value="1"/>
</dbReference>
<feature type="transmembrane region" description="Helical" evidence="2">
    <location>
        <begin position="175"/>
        <end position="201"/>
    </location>
</feature>
<dbReference type="OrthoDB" id="1879366at2759"/>
<feature type="transmembrane region" description="Helical" evidence="2">
    <location>
        <begin position="213"/>
        <end position="233"/>
    </location>
</feature>
<organism evidence="5 6">
    <name type="scientific">Xylaria multiplex</name>
    <dbReference type="NCBI Taxonomy" id="323545"/>
    <lineage>
        <taxon>Eukaryota</taxon>
        <taxon>Fungi</taxon>
        <taxon>Dikarya</taxon>
        <taxon>Ascomycota</taxon>
        <taxon>Pezizomycotina</taxon>
        <taxon>Sordariomycetes</taxon>
        <taxon>Xylariomycetidae</taxon>
        <taxon>Xylariales</taxon>
        <taxon>Xylariaceae</taxon>
        <taxon>Xylaria</taxon>
    </lineage>
</organism>
<dbReference type="Gene3D" id="3.90.1300.10">
    <property type="entry name" value="Amidase signature (AS) domain"/>
    <property type="match status" value="1"/>
</dbReference>
<name>A0A7C8ITQ6_9PEZI</name>
<dbReference type="InterPro" id="IPR049326">
    <property type="entry name" value="Rhodopsin_dom_fungi"/>
</dbReference>
<feature type="transmembrane region" description="Helical" evidence="2">
    <location>
        <begin position="134"/>
        <end position="155"/>
    </location>
</feature>
<dbReference type="Pfam" id="PF20684">
    <property type="entry name" value="Fung_rhodopsin"/>
    <property type="match status" value="1"/>
</dbReference>
<feature type="transmembrane region" description="Helical" evidence="2">
    <location>
        <begin position="245"/>
        <end position="270"/>
    </location>
</feature>
<feature type="transmembrane region" description="Helical" evidence="2">
    <location>
        <begin position="27"/>
        <end position="48"/>
    </location>
</feature>
<accession>A0A7C8ITQ6</accession>
<feature type="domain" description="Amidase" evidence="3">
    <location>
        <begin position="440"/>
        <end position="876"/>
    </location>
</feature>
<comment type="caution">
    <text evidence="5">The sequence shown here is derived from an EMBL/GenBank/DDBJ whole genome shotgun (WGS) entry which is preliminary data.</text>
</comment>
<dbReference type="AlphaFoldDB" id="A0A7C8ITQ6"/>
<dbReference type="GO" id="GO:0003824">
    <property type="term" value="F:catalytic activity"/>
    <property type="evidence" value="ECO:0007669"/>
    <property type="project" value="InterPro"/>
</dbReference>
<keyword evidence="6" id="KW-1185">Reference proteome</keyword>
<protein>
    <submittedName>
        <fullName evidence="5">Uncharacterized protein</fullName>
    </submittedName>
</protein>
<reference evidence="5 6" key="1">
    <citation type="submission" date="2019-12" db="EMBL/GenBank/DDBJ databases">
        <title>Draft genome sequence of the ascomycete Xylaria multiplex DSM 110363.</title>
        <authorList>
            <person name="Buettner E."/>
            <person name="Kellner H."/>
        </authorList>
    </citation>
    <scope>NUCLEOTIDE SEQUENCE [LARGE SCALE GENOMIC DNA]</scope>
    <source>
        <strain evidence="5 6">DSM 110363</strain>
    </source>
</reference>
<feature type="domain" description="Rhodopsin" evidence="4">
    <location>
        <begin position="44"/>
        <end position="274"/>
    </location>
</feature>
<keyword evidence="2" id="KW-0812">Transmembrane</keyword>
<evidence type="ECO:0000256" key="2">
    <source>
        <dbReference type="SAM" id="Phobius"/>
    </source>
</evidence>
<evidence type="ECO:0000313" key="6">
    <source>
        <dbReference type="Proteomes" id="UP000481858"/>
    </source>
</evidence>
<dbReference type="EMBL" id="WUBL01000019">
    <property type="protein sequence ID" value="KAF2970760.1"/>
    <property type="molecule type" value="Genomic_DNA"/>
</dbReference>